<evidence type="ECO:0000256" key="5">
    <source>
        <dbReference type="ARBA" id="ARBA00023004"/>
    </source>
</evidence>
<dbReference type="InterPro" id="IPR050121">
    <property type="entry name" value="Cytochrome_P450_monoxygenase"/>
</dbReference>
<dbReference type="AlphaFoldDB" id="A0A6A6HQI1"/>
<evidence type="ECO:0000313" key="8">
    <source>
        <dbReference type="EMBL" id="KAF2240376.1"/>
    </source>
</evidence>
<keyword evidence="3 6" id="KW-0349">Heme</keyword>
<keyword evidence="4 6" id="KW-0479">Metal-binding</keyword>
<dbReference type="SUPFAM" id="SSF48264">
    <property type="entry name" value="Cytochrome P450"/>
    <property type="match status" value="1"/>
</dbReference>
<reference evidence="8" key="1">
    <citation type="journal article" date="2020" name="Stud. Mycol.">
        <title>101 Dothideomycetes genomes: a test case for predicting lifestyles and emergence of pathogens.</title>
        <authorList>
            <person name="Haridas S."/>
            <person name="Albert R."/>
            <person name="Binder M."/>
            <person name="Bloem J."/>
            <person name="Labutti K."/>
            <person name="Salamov A."/>
            <person name="Andreopoulos B."/>
            <person name="Baker S."/>
            <person name="Barry K."/>
            <person name="Bills G."/>
            <person name="Bluhm B."/>
            <person name="Cannon C."/>
            <person name="Castanera R."/>
            <person name="Culley D."/>
            <person name="Daum C."/>
            <person name="Ezra D."/>
            <person name="Gonzalez J."/>
            <person name="Henrissat B."/>
            <person name="Kuo A."/>
            <person name="Liang C."/>
            <person name="Lipzen A."/>
            <person name="Lutzoni F."/>
            <person name="Magnuson J."/>
            <person name="Mondo S."/>
            <person name="Nolan M."/>
            <person name="Ohm R."/>
            <person name="Pangilinan J."/>
            <person name="Park H.-J."/>
            <person name="Ramirez L."/>
            <person name="Alfaro M."/>
            <person name="Sun H."/>
            <person name="Tritt A."/>
            <person name="Yoshinaga Y."/>
            <person name="Zwiers L.-H."/>
            <person name="Turgeon B."/>
            <person name="Goodwin S."/>
            <person name="Spatafora J."/>
            <person name="Crous P."/>
            <person name="Grigoriev I."/>
        </authorList>
    </citation>
    <scope>NUCLEOTIDE SEQUENCE</scope>
    <source>
        <strain evidence="8">CBS 122368</strain>
    </source>
</reference>
<dbReference type="OrthoDB" id="1470350at2759"/>
<dbReference type="PANTHER" id="PTHR24305:SF210">
    <property type="entry name" value="CYTOCHROME P450 MONOOXYGENASE ASQL-RELATED"/>
    <property type="match status" value="1"/>
</dbReference>
<dbReference type="InterPro" id="IPR036396">
    <property type="entry name" value="Cyt_P450_sf"/>
</dbReference>
<accession>A0A6A6HQI1</accession>
<keyword evidence="8" id="KW-0560">Oxidoreductase</keyword>
<keyword evidence="7" id="KW-0472">Membrane</keyword>
<feature type="binding site" description="axial binding residue" evidence="6">
    <location>
        <position position="450"/>
    </location>
    <ligand>
        <name>heme</name>
        <dbReference type="ChEBI" id="CHEBI:30413"/>
    </ligand>
    <ligandPart>
        <name>Fe</name>
        <dbReference type="ChEBI" id="CHEBI:18248"/>
    </ligandPart>
</feature>
<dbReference type="PANTHER" id="PTHR24305">
    <property type="entry name" value="CYTOCHROME P450"/>
    <property type="match status" value="1"/>
</dbReference>
<dbReference type="PRINTS" id="PR00385">
    <property type="entry name" value="P450"/>
</dbReference>
<evidence type="ECO:0000256" key="1">
    <source>
        <dbReference type="ARBA" id="ARBA00001971"/>
    </source>
</evidence>
<dbReference type="Gene3D" id="1.10.630.10">
    <property type="entry name" value="Cytochrome P450"/>
    <property type="match status" value="1"/>
</dbReference>
<keyword evidence="5 6" id="KW-0408">Iron</keyword>
<dbReference type="CDD" id="cd11058">
    <property type="entry name" value="CYP60B-like"/>
    <property type="match status" value="1"/>
</dbReference>
<evidence type="ECO:0000256" key="4">
    <source>
        <dbReference type="ARBA" id="ARBA00022723"/>
    </source>
</evidence>
<dbReference type="Proteomes" id="UP000800094">
    <property type="component" value="Unassembled WGS sequence"/>
</dbReference>
<evidence type="ECO:0000256" key="7">
    <source>
        <dbReference type="SAM" id="Phobius"/>
    </source>
</evidence>
<keyword evidence="7" id="KW-0812">Transmembrane</keyword>
<dbReference type="GO" id="GO:0005506">
    <property type="term" value="F:iron ion binding"/>
    <property type="evidence" value="ECO:0007669"/>
    <property type="project" value="InterPro"/>
</dbReference>
<dbReference type="PRINTS" id="PR00463">
    <property type="entry name" value="EP450I"/>
</dbReference>
<gene>
    <name evidence="8" type="ORF">BU26DRAFT_497964</name>
</gene>
<dbReference type="InterPro" id="IPR001128">
    <property type="entry name" value="Cyt_P450"/>
</dbReference>
<dbReference type="GO" id="GO:0016705">
    <property type="term" value="F:oxidoreductase activity, acting on paired donors, with incorporation or reduction of molecular oxygen"/>
    <property type="evidence" value="ECO:0007669"/>
    <property type="project" value="InterPro"/>
</dbReference>
<protein>
    <submittedName>
        <fullName evidence="8">Benzoate 4-monooxygenase cytochrome-like protein P450</fullName>
    </submittedName>
</protein>
<keyword evidence="9" id="KW-1185">Reference proteome</keyword>
<keyword evidence="7" id="KW-1133">Transmembrane helix</keyword>
<comment type="cofactor">
    <cofactor evidence="1 6">
        <name>heme</name>
        <dbReference type="ChEBI" id="CHEBI:30413"/>
    </cofactor>
</comment>
<evidence type="ECO:0000256" key="6">
    <source>
        <dbReference type="PIRSR" id="PIRSR602401-1"/>
    </source>
</evidence>
<keyword evidence="8" id="KW-0503">Monooxygenase</keyword>
<comment type="similarity">
    <text evidence="2">Belongs to the cytochrome P450 family.</text>
</comment>
<evidence type="ECO:0000256" key="3">
    <source>
        <dbReference type="ARBA" id="ARBA00022617"/>
    </source>
</evidence>
<dbReference type="GeneID" id="54579646"/>
<dbReference type="InterPro" id="IPR002401">
    <property type="entry name" value="Cyt_P450_E_grp-I"/>
</dbReference>
<feature type="transmembrane region" description="Helical" evidence="7">
    <location>
        <begin position="12"/>
        <end position="33"/>
    </location>
</feature>
<organism evidence="8 9">
    <name type="scientific">Trematosphaeria pertusa</name>
    <dbReference type="NCBI Taxonomy" id="390896"/>
    <lineage>
        <taxon>Eukaryota</taxon>
        <taxon>Fungi</taxon>
        <taxon>Dikarya</taxon>
        <taxon>Ascomycota</taxon>
        <taxon>Pezizomycotina</taxon>
        <taxon>Dothideomycetes</taxon>
        <taxon>Pleosporomycetidae</taxon>
        <taxon>Pleosporales</taxon>
        <taxon>Massarineae</taxon>
        <taxon>Trematosphaeriaceae</taxon>
        <taxon>Trematosphaeria</taxon>
    </lineage>
</organism>
<dbReference type="GO" id="GO:0020037">
    <property type="term" value="F:heme binding"/>
    <property type="evidence" value="ECO:0007669"/>
    <property type="project" value="InterPro"/>
</dbReference>
<proteinExistence type="inferred from homology"/>
<dbReference type="EMBL" id="ML987218">
    <property type="protein sequence ID" value="KAF2240376.1"/>
    <property type="molecule type" value="Genomic_DNA"/>
</dbReference>
<dbReference type="RefSeq" id="XP_033675380.1">
    <property type="nucleotide sequence ID" value="XM_033826316.1"/>
</dbReference>
<evidence type="ECO:0000313" key="9">
    <source>
        <dbReference type="Proteomes" id="UP000800094"/>
    </source>
</evidence>
<dbReference type="GO" id="GO:0004497">
    <property type="term" value="F:monooxygenase activity"/>
    <property type="evidence" value="ECO:0007669"/>
    <property type="project" value="UniProtKB-KW"/>
</dbReference>
<sequence>MPVAMDHLVTVVVGYTAFCVLFLAVFATVKGVYNIFLHPLRRYPGPKTWTATRLTWAYSMQSGRFHEHLHELHQRYGPVVRIAPGELSYIDPRAWKDIYQPHAGHQVIPKGTWIKVPPGEPHSVVTLDEAAHTRNRRALMGAFTEHAILEHAPILESHVSLMMHKFREQATSSQGRVAVVDMAAWLNFLTFDISGALSFGESFDSVKNGKAHPWVEISCSFGKGIALMASVNFFSPLDKLLAYNIPKKVLQKMEYHKQLVHQKFLQRMAMPNKGKSQDYVGSILQYNETKGEVKIPVEELENNMNVLIFAGSETTGTALASIINALLRYPEALQKVVEEIRGAFGSEDQITVSTVGHLEYLTAVIQEGIRLGPPAAVALPRVIPKSGEVICDQWVPGGTYVSLNQYPAYRSPTNFTHPNSFIPERFTPSNPFPSDNISVFEPFLVGRHKCLGQKLAWAEMRLTLAKLLFCFDIAPVEALGDFGEQRTYIFWEKKPLMVELRERNG</sequence>
<dbReference type="Pfam" id="PF00067">
    <property type="entry name" value="p450"/>
    <property type="match status" value="1"/>
</dbReference>
<name>A0A6A6HQI1_9PLEO</name>
<evidence type="ECO:0000256" key="2">
    <source>
        <dbReference type="ARBA" id="ARBA00010617"/>
    </source>
</evidence>